<keyword evidence="2" id="KW-0560">Oxidoreductase</keyword>
<dbReference type="GeneID" id="106471217"/>
<comment type="catalytic activity">
    <reaction evidence="20">
        <text>(15S)-hydroxy-(5Z,8Z,11Z,13E)-eicosatetraenoate + NAD(+) = 15-oxo-(5Z,8Z,11Z,13E)-eicosatetraenoate + NADH + H(+)</text>
        <dbReference type="Rhea" id="RHEA:23260"/>
        <dbReference type="ChEBI" id="CHEBI:15378"/>
        <dbReference type="ChEBI" id="CHEBI:57409"/>
        <dbReference type="ChEBI" id="CHEBI:57410"/>
        <dbReference type="ChEBI" id="CHEBI:57540"/>
        <dbReference type="ChEBI" id="CHEBI:57945"/>
        <dbReference type="EC" id="1.1.1.232"/>
    </reaction>
    <physiologicalReaction direction="left-to-right" evidence="20">
        <dbReference type="Rhea" id="RHEA:23261"/>
    </physiologicalReaction>
</comment>
<comment type="function">
    <text evidence="8">Catalyzes the NAD-dependent dehydrogenation (oxidation) of a broad array of hydroxylated polyunsaturated fatty acids (mainly eicosanoids and docosanoids, including prostaglandins, lipoxins and resolvins), yielding their corresponding keto (oxo) metabolites. Decreases the levels of the pro-proliferative prostaglandins such as prostaglandin E2 (whose activity is increased in cancer because of an increase in the expression of cyclooxygenase 2) and generates oxo-fatty acid products that can profoundly influence cell function by abrogating pro-inflammatory cytokine expression. Converts resolvins E1, D1 and D2 to their oxo products, which represents a mode of resolvin inactivation. Resolvin E1 plays important roles during the resolution phase of acute inflammation, while resolvins D1 and D2 have a unique role in obesity-induced adipose inflammation.</text>
</comment>
<dbReference type="EC" id="1.1.1.232" evidence="4"/>
<evidence type="ECO:0000256" key="3">
    <source>
        <dbReference type="ARBA" id="ARBA00038968"/>
    </source>
</evidence>
<name>A0ABM1TI41_LIMPO</name>
<evidence type="ECO:0000256" key="1">
    <source>
        <dbReference type="ARBA" id="ARBA00006484"/>
    </source>
</evidence>
<evidence type="ECO:0000313" key="24">
    <source>
        <dbReference type="RefSeq" id="XP_022255547.1"/>
    </source>
</evidence>
<dbReference type="InterPro" id="IPR036291">
    <property type="entry name" value="NAD(P)-bd_dom_sf"/>
</dbReference>
<dbReference type="PANTHER" id="PTHR44229">
    <property type="entry name" value="15-HYDROXYPROSTAGLANDIN DEHYDROGENASE [NAD(+)]"/>
    <property type="match status" value="1"/>
</dbReference>
<evidence type="ECO:0000256" key="6">
    <source>
        <dbReference type="ARBA" id="ARBA00041812"/>
    </source>
</evidence>
<dbReference type="Pfam" id="PF00106">
    <property type="entry name" value="adh_short"/>
    <property type="match status" value="2"/>
</dbReference>
<evidence type="ECO:0000256" key="22">
    <source>
        <dbReference type="RuleBase" id="RU000363"/>
    </source>
</evidence>
<comment type="catalytic activity">
    <reaction evidence="18">
        <text>prostaglandin E2 + NAD(+) = 15-oxoprostaglandin E2 + NADH + H(+)</text>
        <dbReference type="Rhea" id="RHEA:11876"/>
        <dbReference type="ChEBI" id="CHEBI:15378"/>
        <dbReference type="ChEBI" id="CHEBI:57400"/>
        <dbReference type="ChEBI" id="CHEBI:57540"/>
        <dbReference type="ChEBI" id="CHEBI:57945"/>
        <dbReference type="ChEBI" id="CHEBI:606564"/>
        <dbReference type="EC" id="1.1.1.141"/>
    </reaction>
    <physiologicalReaction direction="left-to-right" evidence="18">
        <dbReference type="Rhea" id="RHEA:11877"/>
    </physiologicalReaction>
</comment>
<comment type="similarity">
    <text evidence="1 22">Belongs to the short-chain dehydrogenases/reductases (SDR) family.</text>
</comment>
<evidence type="ECO:0000256" key="8">
    <source>
        <dbReference type="ARBA" id="ARBA00045705"/>
    </source>
</evidence>
<comment type="catalytic activity">
    <reaction evidence="19">
        <text>resolvin D2 + NAD(+) = 16-oxoresolvin D2 + NADH + H(+)</text>
        <dbReference type="Rhea" id="RHEA:53588"/>
        <dbReference type="ChEBI" id="CHEBI:15378"/>
        <dbReference type="ChEBI" id="CHEBI:57540"/>
        <dbReference type="ChEBI" id="CHEBI:57945"/>
        <dbReference type="ChEBI" id="CHEBI:133367"/>
        <dbReference type="ChEBI" id="CHEBI:137498"/>
    </reaction>
    <physiologicalReaction direction="left-to-right" evidence="19">
        <dbReference type="Rhea" id="RHEA:53589"/>
    </physiologicalReaction>
</comment>
<comment type="catalytic activity">
    <reaction evidence="13">
        <text>(11R)-hydroxy-(5Z,8Z,12E,14Z)-eicosatetraenoate + NAD(+) = 11-oxo-(5Z,8Z,12E,14Z)-eicosatetraenoate + NADH + H(+)</text>
        <dbReference type="Rhea" id="RHEA:48640"/>
        <dbReference type="ChEBI" id="CHEBI:15378"/>
        <dbReference type="ChEBI" id="CHEBI:57540"/>
        <dbReference type="ChEBI" id="CHEBI:57945"/>
        <dbReference type="ChEBI" id="CHEBI:78836"/>
        <dbReference type="ChEBI" id="CHEBI:90697"/>
    </reaction>
    <physiologicalReaction direction="left-to-right" evidence="13">
        <dbReference type="Rhea" id="RHEA:48641"/>
    </physiologicalReaction>
</comment>
<keyword evidence="23" id="KW-1185">Reference proteome</keyword>
<dbReference type="Gene3D" id="3.40.50.720">
    <property type="entry name" value="NAD(P)-binding Rossmann-like Domain"/>
    <property type="match status" value="1"/>
</dbReference>
<evidence type="ECO:0000256" key="19">
    <source>
        <dbReference type="ARBA" id="ARBA00048921"/>
    </source>
</evidence>
<comment type="catalytic activity">
    <reaction evidence="14">
        <text>resolvin D1 + NAD(+) = 17-oxoresolvin D1 + NADH + H(+)</text>
        <dbReference type="Rhea" id="RHEA:50128"/>
        <dbReference type="ChEBI" id="CHEBI:15378"/>
        <dbReference type="ChEBI" id="CHEBI:57540"/>
        <dbReference type="ChEBI" id="CHEBI:57945"/>
        <dbReference type="ChEBI" id="CHEBI:132079"/>
        <dbReference type="ChEBI" id="CHEBI:132081"/>
    </reaction>
    <physiologicalReaction direction="left-to-right" evidence="14">
        <dbReference type="Rhea" id="RHEA:50129"/>
    </physiologicalReaction>
</comment>
<evidence type="ECO:0000313" key="23">
    <source>
        <dbReference type="Proteomes" id="UP000694941"/>
    </source>
</evidence>
<evidence type="ECO:0000256" key="20">
    <source>
        <dbReference type="ARBA" id="ARBA00049151"/>
    </source>
</evidence>
<sequence>MDTTNKVAIVTGGGQGLGKAICQKLLEHNFKVCIADVNNKQGQKTAEELNSKFGTNSAIYIPCDVQNETDIEGVFRQTLLVFGQVDILVNNAGIAGENNWSKLVRVNLMGVIWGTKIVLMCNNTSTCIFFCFTDGCYLGNKDSFDMGVIWGTKIPQITPICKTEENTRLSPVPLGPVYCACKHGVVGYTRSVGTDIYYEKSGVTISAICPSFIDTEMTRQLVEFSASPIEATKFRESLELMEPSYVAEGVIHLLKKDQSNGAVLKVTKKDGFQYVLQSRISS</sequence>
<comment type="catalytic activity">
    <reaction evidence="15">
        <text>resolvin D2 + NAD(+) = 7-oxoresolvin D2 + NADH + H(+)</text>
        <dbReference type="Rhea" id="RHEA:53584"/>
        <dbReference type="ChEBI" id="CHEBI:15378"/>
        <dbReference type="ChEBI" id="CHEBI:57540"/>
        <dbReference type="ChEBI" id="CHEBI:57945"/>
        <dbReference type="ChEBI" id="CHEBI:133367"/>
        <dbReference type="ChEBI" id="CHEBI:137497"/>
    </reaction>
    <physiologicalReaction direction="left-to-right" evidence="15">
        <dbReference type="Rhea" id="RHEA:53585"/>
    </physiologicalReaction>
</comment>
<comment type="catalytic activity">
    <reaction evidence="12">
        <text>15-oxo-(5S,6R)-dihydroxy-(7E,9E,11Z)-eicosatrienoate + NADH + H(+) = (5S,6R,15S)-trihydroxy-(7E,9E,11Z)-eicosatrienoate + NAD(+)</text>
        <dbReference type="Rhea" id="RHEA:41596"/>
        <dbReference type="ChEBI" id="CHEBI:15378"/>
        <dbReference type="ChEBI" id="CHEBI:57540"/>
        <dbReference type="ChEBI" id="CHEBI:57945"/>
        <dbReference type="ChEBI" id="CHEBI:78325"/>
        <dbReference type="ChEBI" id="CHEBI:78329"/>
    </reaction>
    <physiologicalReaction direction="left-to-right" evidence="12">
        <dbReference type="Rhea" id="RHEA:41597"/>
    </physiologicalReaction>
</comment>
<evidence type="ECO:0000256" key="7">
    <source>
        <dbReference type="ARBA" id="ARBA00042026"/>
    </source>
</evidence>
<dbReference type="InterPro" id="IPR002347">
    <property type="entry name" value="SDR_fam"/>
</dbReference>
<dbReference type="RefSeq" id="XP_022255547.1">
    <property type="nucleotide sequence ID" value="XM_022399839.1"/>
</dbReference>
<evidence type="ECO:0000256" key="5">
    <source>
        <dbReference type="ARBA" id="ARBA00040276"/>
    </source>
</evidence>
<evidence type="ECO:0000256" key="11">
    <source>
        <dbReference type="ARBA" id="ARBA00048008"/>
    </source>
</evidence>
<gene>
    <name evidence="24" type="primary">LOC106471217</name>
</gene>
<organism evidence="23 24">
    <name type="scientific">Limulus polyphemus</name>
    <name type="common">Atlantic horseshoe crab</name>
    <dbReference type="NCBI Taxonomy" id="6850"/>
    <lineage>
        <taxon>Eukaryota</taxon>
        <taxon>Metazoa</taxon>
        <taxon>Ecdysozoa</taxon>
        <taxon>Arthropoda</taxon>
        <taxon>Chelicerata</taxon>
        <taxon>Merostomata</taxon>
        <taxon>Xiphosura</taxon>
        <taxon>Limulidae</taxon>
        <taxon>Limulus</taxon>
    </lineage>
</organism>
<comment type="catalytic activity">
    <reaction evidence="16">
        <text>lipoxin A4 + NAD(+) = 15-oxo-(5S,6R)-dihydroxy-(7E,9E,11Z,13E)-eicosatetraenoate + NADH + H(+)</text>
        <dbReference type="Rhea" id="RHEA:41572"/>
        <dbReference type="ChEBI" id="CHEBI:15378"/>
        <dbReference type="ChEBI" id="CHEBI:57540"/>
        <dbReference type="ChEBI" id="CHEBI:57945"/>
        <dbReference type="ChEBI" id="CHEBI:67026"/>
        <dbReference type="ChEBI" id="CHEBI:78311"/>
    </reaction>
    <physiologicalReaction direction="left-to-right" evidence="16">
        <dbReference type="Rhea" id="RHEA:41573"/>
    </physiologicalReaction>
</comment>
<evidence type="ECO:0000256" key="4">
    <source>
        <dbReference type="ARBA" id="ARBA00039060"/>
    </source>
</evidence>
<evidence type="ECO:0000256" key="16">
    <source>
        <dbReference type="ARBA" id="ARBA00048535"/>
    </source>
</evidence>
<dbReference type="Proteomes" id="UP000694941">
    <property type="component" value="Unplaced"/>
</dbReference>
<dbReference type="PRINTS" id="PR00081">
    <property type="entry name" value="GDHRDH"/>
</dbReference>
<dbReference type="EC" id="1.1.1.141" evidence="3"/>
<protein>
    <recommendedName>
        <fullName evidence="5">15-hydroxyprostaglandin dehydrogenase [NAD(+)]</fullName>
        <ecNumber evidence="3">1.1.1.141</ecNumber>
        <ecNumber evidence="4">1.1.1.232</ecNumber>
    </recommendedName>
    <alternativeName>
        <fullName evidence="7">Eicosanoid/docosanoid dehydrogenase [NAD(+)]</fullName>
    </alternativeName>
    <alternativeName>
        <fullName evidence="6">Prostaglandin dehydrogenase 1</fullName>
    </alternativeName>
</protein>
<accession>A0ABM1TI41</accession>
<comment type="catalytic activity">
    <reaction evidence="17">
        <text>prostaglandin A1 + NAD(+) = 15-oxo-prostaglandin A1 + NADH + H(+)</text>
        <dbReference type="Rhea" id="RHEA:41263"/>
        <dbReference type="ChEBI" id="CHEBI:15378"/>
        <dbReference type="ChEBI" id="CHEBI:57398"/>
        <dbReference type="ChEBI" id="CHEBI:57540"/>
        <dbReference type="ChEBI" id="CHEBI:57945"/>
        <dbReference type="ChEBI" id="CHEBI:85072"/>
    </reaction>
    <physiologicalReaction direction="left-to-right" evidence="17">
        <dbReference type="Rhea" id="RHEA:41264"/>
    </physiologicalReaction>
</comment>
<evidence type="ECO:0000256" key="14">
    <source>
        <dbReference type="ARBA" id="ARBA00048170"/>
    </source>
</evidence>
<reference evidence="24" key="1">
    <citation type="submission" date="2025-08" db="UniProtKB">
        <authorList>
            <consortium name="RefSeq"/>
        </authorList>
    </citation>
    <scope>IDENTIFICATION</scope>
    <source>
        <tissue evidence="24">Muscle</tissue>
    </source>
</reference>
<evidence type="ECO:0000256" key="10">
    <source>
        <dbReference type="ARBA" id="ARBA00047672"/>
    </source>
</evidence>
<evidence type="ECO:0000256" key="17">
    <source>
        <dbReference type="ARBA" id="ARBA00048611"/>
    </source>
</evidence>
<proteinExistence type="inferred from homology"/>
<evidence type="ECO:0000256" key="15">
    <source>
        <dbReference type="ARBA" id="ARBA00048393"/>
    </source>
</evidence>
<evidence type="ECO:0000256" key="2">
    <source>
        <dbReference type="ARBA" id="ARBA00023002"/>
    </source>
</evidence>
<evidence type="ECO:0000256" key="13">
    <source>
        <dbReference type="ARBA" id="ARBA00048144"/>
    </source>
</evidence>
<comment type="catalytic activity">
    <reaction evidence="10">
        <text>resolvin D1 + NAD(+) = 8-oxoresolvin D1 + NADH + H(+)</text>
        <dbReference type="Rhea" id="RHEA:50124"/>
        <dbReference type="ChEBI" id="CHEBI:15378"/>
        <dbReference type="ChEBI" id="CHEBI:57540"/>
        <dbReference type="ChEBI" id="CHEBI:57945"/>
        <dbReference type="ChEBI" id="CHEBI:132079"/>
        <dbReference type="ChEBI" id="CHEBI:132080"/>
    </reaction>
    <physiologicalReaction direction="left-to-right" evidence="10">
        <dbReference type="Rhea" id="RHEA:50125"/>
    </physiologicalReaction>
</comment>
<dbReference type="PRINTS" id="PR00080">
    <property type="entry name" value="SDRFAMILY"/>
</dbReference>
<comment type="catalytic activity">
    <reaction evidence="9">
        <text>prostaglandin E1 + NAD(+) = 15-oxoprostaglandin E1 + NADH + H(+)</text>
        <dbReference type="Rhea" id="RHEA:16477"/>
        <dbReference type="ChEBI" id="CHEBI:15378"/>
        <dbReference type="ChEBI" id="CHEBI:57397"/>
        <dbReference type="ChEBI" id="CHEBI:57401"/>
        <dbReference type="ChEBI" id="CHEBI:57540"/>
        <dbReference type="ChEBI" id="CHEBI:57945"/>
    </reaction>
    <physiologicalReaction direction="left-to-right" evidence="9">
        <dbReference type="Rhea" id="RHEA:16478"/>
    </physiologicalReaction>
</comment>
<comment type="catalytic activity">
    <reaction evidence="11">
        <text>14-hydroxy-(4Z,7Z,10Z,12E,16Z,19Z)-docosahexaenoate + NAD(+) = 14-oxo-(4Z,7Z,10Z,12E,16Z,19Z)-docosahexaenoate + NADH + H(+)</text>
        <dbReference type="Rhea" id="RHEA:48952"/>
        <dbReference type="ChEBI" id="CHEBI:15378"/>
        <dbReference type="ChEBI" id="CHEBI:57540"/>
        <dbReference type="ChEBI" id="CHEBI:57945"/>
        <dbReference type="ChEBI" id="CHEBI:90866"/>
        <dbReference type="ChEBI" id="CHEBI:90867"/>
    </reaction>
    <physiologicalReaction direction="left-to-right" evidence="11">
        <dbReference type="Rhea" id="RHEA:48953"/>
    </physiologicalReaction>
</comment>
<evidence type="ECO:0000256" key="9">
    <source>
        <dbReference type="ARBA" id="ARBA00047325"/>
    </source>
</evidence>
<evidence type="ECO:0000256" key="18">
    <source>
        <dbReference type="ARBA" id="ARBA00048739"/>
    </source>
</evidence>
<evidence type="ECO:0000256" key="12">
    <source>
        <dbReference type="ARBA" id="ARBA00048140"/>
    </source>
</evidence>
<dbReference type="SUPFAM" id="SSF51735">
    <property type="entry name" value="NAD(P)-binding Rossmann-fold domains"/>
    <property type="match status" value="1"/>
</dbReference>
<evidence type="ECO:0000256" key="21">
    <source>
        <dbReference type="ARBA" id="ARBA00049188"/>
    </source>
</evidence>
<comment type="catalytic activity">
    <reaction evidence="21">
        <text>resolvin E1 + NAD(+) = 18-oxo-resolvin E1 + NADH + H(+)</text>
        <dbReference type="Rhea" id="RHEA:49244"/>
        <dbReference type="ChEBI" id="CHEBI:15378"/>
        <dbReference type="ChEBI" id="CHEBI:57540"/>
        <dbReference type="ChEBI" id="CHEBI:57945"/>
        <dbReference type="ChEBI" id="CHEBI:91000"/>
        <dbReference type="ChEBI" id="CHEBI:91001"/>
    </reaction>
    <physiologicalReaction direction="left-to-right" evidence="21">
        <dbReference type="Rhea" id="RHEA:49245"/>
    </physiologicalReaction>
</comment>
<dbReference type="PANTHER" id="PTHR44229:SF4">
    <property type="entry name" value="15-HYDROXYPROSTAGLANDIN DEHYDROGENASE [NAD(+)]"/>
    <property type="match status" value="1"/>
</dbReference>